<gene>
    <name evidence="1" type="ORF">V6N12_035166</name>
</gene>
<name>A0ABR2AKB1_9ROSI</name>
<protein>
    <submittedName>
        <fullName evidence="1">Uncharacterized protein</fullName>
    </submittedName>
</protein>
<dbReference type="EMBL" id="JBBPBM010000581">
    <property type="protein sequence ID" value="KAK8494002.1"/>
    <property type="molecule type" value="Genomic_DNA"/>
</dbReference>
<dbReference type="Pfam" id="PF00249">
    <property type="entry name" value="Myb_DNA-binding"/>
    <property type="match status" value="1"/>
</dbReference>
<evidence type="ECO:0000313" key="2">
    <source>
        <dbReference type="Proteomes" id="UP001472677"/>
    </source>
</evidence>
<evidence type="ECO:0000313" key="1">
    <source>
        <dbReference type="EMBL" id="KAK8494002.1"/>
    </source>
</evidence>
<reference evidence="1 2" key="1">
    <citation type="journal article" date="2024" name="G3 (Bethesda)">
        <title>Genome assembly of Hibiscus sabdariffa L. provides insights into metabolisms of medicinal natural products.</title>
        <authorList>
            <person name="Kim T."/>
        </authorList>
    </citation>
    <scope>NUCLEOTIDE SEQUENCE [LARGE SCALE GENOMIC DNA]</scope>
    <source>
        <strain evidence="1">TK-2024</strain>
        <tissue evidence="1">Old leaves</tissue>
    </source>
</reference>
<sequence>MATFVELHCKFDGLVPLSFNNGPIDAVYHECDPSVAYVFVRIERGASLTTTVDPPPPPPLTSTVDYEVVAIVDAPTLDATTPTSARAPPTSARVPPPAPPADHPDPLPALPAKLTEDEDRILLAGVETHGKNWVAIHRDFPKGTKRSVDSLKARYDRLKAGGKAGKGKGKAEK</sequence>
<dbReference type="Proteomes" id="UP001472677">
    <property type="component" value="Unassembled WGS sequence"/>
</dbReference>
<proteinExistence type="predicted"/>
<comment type="caution">
    <text evidence="1">The sequence shown here is derived from an EMBL/GenBank/DDBJ whole genome shotgun (WGS) entry which is preliminary data.</text>
</comment>
<dbReference type="SUPFAM" id="SSF46689">
    <property type="entry name" value="Homeodomain-like"/>
    <property type="match status" value="1"/>
</dbReference>
<accession>A0ABR2AKB1</accession>
<dbReference type="CDD" id="cd11660">
    <property type="entry name" value="SANT_TRF"/>
    <property type="match status" value="1"/>
</dbReference>
<dbReference type="Gene3D" id="1.10.10.60">
    <property type="entry name" value="Homeodomain-like"/>
    <property type="match status" value="1"/>
</dbReference>
<dbReference type="SMART" id="SM00717">
    <property type="entry name" value="SANT"/>
    <property type="match status" value="1"/>
</dbReference>
<dbReference type="InterPro" id="IPR009057">
    <property type="entry name" value="Homeodomain-like_sf"/>
</dbReference>
<dbReference type="InterPro" id="IPR001005">
    <property type="entry name" value="SANT/Myb"/>
</dbReference>
<organism evidence="1 2">
    <name type="scientific">Hibiscus sabdariffa</name>
    <name type="common">roselle</name>
    <dbReference type="NCBI Taxonomy" id="183260"/>
    <lineage>
        <taxon>Eukaryota</taxon>
        <taxon>Viridiplantae</taxon>
        <taxon>Streptophyta</taxon>
        <taxon>Embryophyta</taxon>
        <taxon>Tracheophyta</taxon>
        <taxon>Spermatophyta</taxon>
        <taxon>Magnoliopsida</taxon>
        <taxon>eudicotyledons</taxon>
        <taxon>Gunneridae</taxon>
        <taxon>Pentapetalae</taxon>
        <taxon>rosids</taxon>
        <taxon>malvids</taxon>
        <taxon>Malvales</taxon>
        <taxon>Malvaceae</taxon>
        <taxon>Malvoideae</taxon>
        <taxon>Hibiscus</taxon>
    </lineage>
</organism>
<keyword evidence="2" id="KW-1185">Reference proteome</keyword>